<proteinExistence type="predicted"/>
<comment type="caution">
    <text evidence="3">The sequence shown here is derived from an EMBL/GenBank/DDBJ whole genome shotgun (WGS) entry which is preliminary data.</text>
</comment>
<accession>A0ABY1WUA8</accession>
<keyword evidence="2" id="KW-1133">Transmembrane helix</keyword>
<evidence type="ECO:0000256" key="1">
    <source>
        <dbReference type="PIRNR" id="PIRNR016789"/>
    </source>
</evidence>
<dbReference type="PIRSF" id="PIRSF016789">
    <property type="entry name" value="DUF454"/>
    <property type="match status" value="1"/>
</dbReference>
<sequence length="126" mass="13885">MANASYHFKRAALTTAAMLCVILGAAGIFLPVIPTTPFLILATILSFNASPRLRNKLLKHPVFGSAIRRYLRERAITRKTLKTALITLWLSICVSILITQQLALTALLLTVALLVSIYLLKLKRIG</sequence>
<dbReference type="PANTHER" id="PTHR35813:SF1">
    <property type="entry name" value="INNER MEMBRANE PROTEIN YBAN"/>
    <property type="match status" value="1"/>
</dbReference>
<dbReference type="Proteomes" id="UP000292544">
    <property type="component" value="Unassembled WGS sequence"/>
</dbReference>
<comment type="subcellular location">
    <subcellularLocation>
        <location evidence="1">Cell inner membrane</location>
        <topology evidence="1">Multi-pass membrane protein</topology>
    </subcellularLocation>
</comment>
<keyword evidence="1 2" id="KW-0472">Membrane</keyword>
<keyword evidence="4" id="KW-1185">Reference proteome</keyword>
<name>A0ABY1WUA8_9GAMM</name>
<evidence type="ECO:0000313" key="3">
    <source>
        <dbReference type="EMBL" id="TAA48339.1"/>
    </source>
</evidence>
<feature type="transmembrane region" description="Helical" evidence="2">
    <location>
        <begin position="104"/>
        <end position="120"/>
    </location>
</feature>
<gene>
    <name evidence="3" type="ORF">EXY25_03665</name>
</gene>
<keyword evidence="2" id="KW-0812">Transmembrane</keyword>
<dbReference type="Pfam" id="PF04304">
    <property type="entry name" value="DUF454"/>
    <property type="match status" value="1"/>
</dbReference>
<keyword evidence="1" id="KW-1003">Cell membrane</keyword>
<evidence type="ECO:0000256" key="2">
    <source>
        <dbReference type="SAM" id="Phobius"/>
    </source>
</evidence>
<keyword evidence="1" id="KW-0997">Cell inner membrane</keyword>
<organism evidence="3 4">
    <name type="scientific">Corallincola spongiicola</name>
    <dbReference type="NCBI Taxonomy" id="2520508"/>
    <lineage>
        <taxon>Bacteria</taxon>
        <taxon>Pseudomonadati</taxon>
        <taxon>Pseudomonadota</taxon>
        <taxon>Gammaproteobacteria</taxon>
        <taxon>Alteromonadales</taxon>
        <taxon>Psychromonadaceae</taxon>
        <taxon>Corallincola</taxon>
    </lineage>
</organism>
<dbReference type="RefSeq" id="WP_130565746.1">
    <property type="nucleotide sequence ID" value="NZ_SHLY01000001.1"/>
</dbReference>
<evidence type="ECO:0000313" key="4">
    <source>
        <dbReference type="Proteomes" id="UP000292544"/>
    </source>
</evidence>
<protein>
    <recommendedName>
        <fullName evidence="1">Inner membrane protein</fullName>
    </recommendedName>
</protein>
<reference evidence="4" key="1">
    <citation type="submission" date="2019-02" db="EMBL/GenBank/DDBJ databases">
        <title>Draft genome sequence of Muricauda sp. 176CP4-71.</title>
        <authorList>
            <person name="Park J.-S."/>
        </authorList>
    </citation>
    <scope>NUCLEOTIDE SEQUENCE [LARGE SCALE GENOMIC DNA]</scope>
    <source>
        <strain evidence="4">176GS2-150</strain>
    </source>
</reference>
<dbReference type="PANTHER" id="PTHR35813">
    <property type="entry name" value="INNER MEMBRANE PROTEIN YBAN"/>
    <property type="match status" value="1"/>
</dbReference>
<dbReference type="EMBL" id="SHLY01000001">
    <property type="protein sequence ID" value="TAA48339.1"/>
    <property type="molecule type" value="Genomic_DNA"/>
</dbReference>
<dbReference type="InterPro" id="IPR007401">
    <property type="entry name" value="DUF454"/>
</dbReference>